<dbReference type="AlphaFoldDB" id="A0A6B9L572"/>
<evidence type="ECO:0000313" key="1">
    <source>
        <dbReference type="EMBL" id="QHB36502.1"/>
    </source>
</evidence>
<reference evidence="1" key="1">
    <citation type="submission" date="2019-12" db="EMBL/GenBank/DDBJ databases">
        <authorList>
            <person name="Hu G.-Z."/>
            <person name="Sun H.-R."/>
        </authorList>
    </citation>
    <scope>NUCLEOTIDE SEQUENCE</scope>
    <source>
        <strain evidence="1">YHP170504</strain>
    </source>
</reference>
<protein>
    <submittedName>
        <fullName evidence="1">Uncharacterized protein</fullName>
    </submittedName>
</protein>
<accession>A0A6B9L572</accession>
<dbReference type="EMBL" id="MN844034">
    <property type="protein sequence ID" value="QHB36502.1"/>
    <property type="molecule type" value="Genomic_DNA"/>
</dbReference>
<name>A0A6B9L572_GLAPU</name>
<sequence length="42" mass="4700">MCGAQRISGSLKRTLRGNSDNLFAEQKTDFGEFKRKSLAIQP</sequence>
<proteinExistence type="predicted"/>
<organism evidence="1">
    <name type="scientific">Glaesserella parasuis</name>
    <name type="common">Haemophilus parasuis</name>
    <dbReference type="NCBI Taxonomy" id="738"/>
    <lineage>
        <taxon>Bacteria</taxon>
        <taxon>Pseudomonadati</taxon>
        <taxon>Pseudomonadota</taxon>
        <taxon>Gammaproteobacteria</taxon>
        <taxon>Pasteurellales</taxon>
        <taxon>Pasteurellaceae</taxon>
        <taxon>Glaesserella</taxon>
    </lineage>
</organism>